<feature type="transmembrane region" description="Helical" evidence="1">
    <location>
        <begin position="73"/>
        <end position="95"/>
    </location>
</feature>
<keyword evidence="1" id="KW-1133">Transmembrane helix</keyword>
<proteinExistence type="predicted"/>
<reference evidence="2 3" key="1">
    <citation type="submission" date="2017-07" db="EMBL/GenBank/DDBJ databases">
        <title>Amycolatopsis antarcticus sp. nov., isolated from the surface of an Antarcticus brown macroalga.</title>
        <authorList>
            <person name="Wang J."/>
            <person name="Leiva S."/>
            <person name="Huang J."/>
            <person name="Huang Y."/>
        </authorList>
    </citation>
    <scope>NUCLEOTIDE SEQUENCE [LARGE SCALE GENOMIC DNA]</scope>
    <source>
        <strain evidence="2 3">AU-G6</strain>
    </source>
</reference>
<organism evidence="2 3">
    <name type="scientific">Amycolatopsis antarctica</name>
    <dbReference type="NCBI Taxonomy" id="1854586"/>
    <lineage>
        <taxon>Bacteria</taxon>
        <taxon>Bacillati</taxon>
        <taxon>Actinomycetota</taxon>
        <taxon>Actinomycetes</taxon>
        <taxon>Pseudonocardiales</taxon>
        <taxon>Pseudonocardiaceae</taxon>
        <taxon>Amycolatopsis</taxon>
    </lineage>
</organism>
<dbReference type="AlphaFoldDB" id="A0A263CV87"/>
<evidence type="ECO:0000256" key="1">
    <source>
        <dbReference type="SAM" id="Phobius"/>
    </source>
</evidence>
<keyword evidence="3" id="KW-1185">Reference proteome</keyword>
<name>A0A263CV87_9PSEU</name>
<evidence type="ECO:0000313" key="3">
    <source>
        <dbReference type="Proteomes" id="UP000242444"/>
    </source>
</evidence>
<dbReference type="Proteomes" id="UP000242444">
    <property type="component" value="Unassembled WGS sequence"/>
</dbReference>
<protein>
    <submittedName>
        <fullName evidence="2">Uncharacterized protein</fullName>
    </submittedName>
</protein>
<feature type="transmembrane region" description="Helical" evidence="1">
    <location>
        <begin position="33"/>
        <end position="61"/>
    </location>
</feature>
<comment type="caution">
    <text evidence="2">The sequence shown here is derived from an EMBL/GenBank/DDBJ whole genome shotgun (WGS) entry which is preliminary data.</text>
</comment>
<gene>
    <name evidence="2" type="ORF">CFN78_27525</name>
</gene>
<keyword evidence="1" id="KW-0472">Membrane</keyword>
<evidence type="ECO:0000313" key="2">
    <source>
        <dbReference type="EMBL" id="OZM70033.1"/>
    </source>
</evidence>
<sequence length="96" mass="9920">MPQSTDSHSVAKGGGEDVKTFATAALLTFSAGMLVLIGTLLIGGFGTFLGIVAAVLGVVWWRSVNEKVFPRTLPNSSMITLAVATGVLGLLVVFLI</sequence>
<dbReference type="EMBL" id="NKYE01000027">
    <property type="protein sequence ID" value="OZM70033.1"/>
    <property type="molecule type" value="Genomic_DNA"/>
</dbReference>
<keyword evidence="1" id="KW-0812">Transmembrane</keyword>
<dbReference type="InParanoid" id="A0A263CV87"/>
<accession>A0A263CV87</accession>